<dbReference type="AlphaFoldDB" id="A0AAD3CMF3"/>
<feature type="transmembrane region" description="Helical" evidence="8">
    <location>
        <begin position="894"/>
        <end position="917"/>
    </location>
</feature>
<sequence>MQQKRVPAKVVKYISRFIGSRPWVCLVGALLVSAIVIIIDITFIFKGIKFEVSNKGWKSRGTLIAKRGMQSDVILFHQDSLYNDQFLSEFKELPIQITEKYNSPWEYLQSNVVPGYIALGIFRKLETKNSDSSCNSNWFSKFNPGNENYLSAMYKGKNLLDPESVLEICTAERTTMDALKNGDFCSVCDQCPIPFSLTAAIGAALGMDGSDSCEVLVSSYASNQSIITGQLANCANALRDPDSFVCELPIFSGLFVDTNFGVDGNFDLEYSSSYFSSDDITYETVESLYQITGSFGKKKDYVDIVYDTSYEDFNIISQEEIMLKDVALAFVSVIVTTLAIFIHTKSMWLTAMGCVQIIFAAPFAFFFYRVVGKITFFPVINLIGLFVSSALGADDLFVAVDKWKNARLENPLVSTEDIAELALPDAAGAMLLTTSTTSVAFFATCVSPVPPVYTFALFCGLLVIFNYVLNIALIFPALALYDRWLMDGKKNIFIACLMKKENPYDQTPSDHDEGSDVEVSESFIHRLLSLFYKYLHRFRFIFLVVMIAVTTVCCYYAVGIKLPENSDVRMLPDTISYEKHYIWFRKLLAYQSRVGGGNIVRFFFGLQPADNGYHRDPDTLSNLVLDNNFDPSTTQSQIFLKEFCGNLFQNEFVHLPYENYNCSINEFDHWLSEQATTTDQLDGFSTMCGDENSLPMDPLFFHSCFSFWFREVGVQLYDDKNVLDRDGIVKVLWFDAIAKVRFEDPYYDLRKDWLLFENWMKNEVSNGPHELQSGFLHGSVFWWKDTSGQVLNTALSAAAIAVGFAAIIVLVSSRSIRLTFFSGLCIVYILASATASLVSIGWELGFLESVCFAILIGISSDFVIHFTHAYNAYAGSVSRELRTESGLKHMGPSILASAITTFTAGFVMLFCTLTFFAKFAQMLMFTIIHAIIGSFVVYLTLTDIFGPKEPTKLFNRIVAKIAGRQKADDNIDKDNSFEDNPSMSQKEYES</sequence>
<keyword evidence="4 8" id="KW-0472">Membrane</keyword>
<dbReference type="Gene3D" id="1.20.1640.10">
    <property type="entry name" value="Multidrug efflux transporter AcrB transmembrane domain"/>
    <property type="match status" value="2"/>
</dbReference>
<reference evidence="10 11" key="1">
    <citation type="journal article" date="2021" name="Sci. Rep.">
        <title>The genome of the diatom Chaetoceros tenuissimus carries an ancient integrated fragment of an extant virus.</title>
        <authorList>
            <person name="Hongo Y."/>
            <person name="Kimura K."/>
            <person name="Takaki Y."/>
            <person name="Yoshida Y."/>
            <person name="Baba S."/>
            <person name="Kobayashi G."/>
            <person name="Nagasaki K."/>
            <person name="Hano T."/>
            <person name="Tomaru Y."/>
        </authorList>
    </citation>
    <scope>NUCLEOTIDE SEQUENCE [LARGE SCALE GENOMIC DNA]</scope>
    <source>
        <strain evidence="10 11">NIES-3715</strain>
    </source>
</reference>
<feature type="transmembrane region" description="Helical" evidence="8">
    <location>
        <begin position="852"/>
        <end position="873"/>
    </location>
</feature>
<keyword evidence="2 8" id="KW-0812">Transmembrane</keyword>
<evidence type="ECO:0000256" key="4">
    <source>
        <dbReference type="ARBA" id="ARBA00023136"/>
    </source>
</evidence>
<feature type="transmembrane region" description="Helical" evidence="8">
    <location>
        <begin position="540"/>
        <end position="558"/>
    </location>
</feature>
<name>A0AAD3CMF3_9STRA</name>
<dbReference type="PANTHER" id="PTHR45951:SF3">
    <property type="entry name" value="PROTEIN DISPATCHED"/>
    <property type="match status" value="1"/>
</dbReference>
<feature type="transmembrane region" description="Helical" evidence="8">
    <location>
        <begin position="923"/>
        <end position="946"/>
    </location>
</feature>
<evidence type="ECO:0000313" key="11">
    <source>
        <dbReference type="Proteomes" id="UP001054902"/>
    </source>
</evidence>
<dbReference type="PANTHER" id="PTHR45951">
    <property type="entry name" value="PROTEIN DISPATCHED-RELATED"/>
    <property type="match status" value="1"/>
</dbReference>
<evidence type="ECO:0000256" key="2">
    <source>
        <dbReference type="ARBA" id="ARBA00022692"/>
    </source>
</evidence>
<proteinExistence type="inferred from homology"/>
<dbReference type="InterPro" id="IPR003392">
    <property type="entry name" value="PTHD_SSD"/>
</dbReference>
<feature type="transmembrane region" description="Helical" evidence="8">
    <location>
        <begin position="321"/>
        <end position="341"/>
    </location>
</feature>
<comment type="similarity">
    <text evidence="6">Belongs to the dispatched family.</text>
</comment>
<evidence type="ECO:0000256" key="7">
    <source>
        <dbReference type="SAM" id="MobiDB-lite"/>
    </source>
</evidence>
<dbReference type="InterPro" id="IPR052081">
    <property type="entry name" value="Dispatched_Hh_regulator"/>
</dbReference>
<feature type="transmembrane region" description="Helical" evidence="8">
    <location>
        <begin position="374"/>
        <end position="400"/>
    </location>
</feature>
<dbReference type="GO" id="GO:0007224">
    <property type="term" value="P:smoothened signaling pathway"/>
    <property type="evidence" value="ECO:0007669"/>
    <property type="project" value="TreeGrafter"/>
</dbReference>
<feature type="transmembrane region" description="Helical" evidence="8">
    <location>
        <begin position="21"/>
        <end position="45"/>
    </location>
</feature>
<dbReference type="InterPro" id="IPR000731">
    <property type="entry name" value="SSD"/>
</dbReference>
<keyword evidence="5" id="KW-0325">Glycoprotein</keyword>
<organism evidence="10 11">
    <name type="scientific">Chaetoceros tenuissimus</name>
    <dbReference type="NCBI Taxonomy" id="426638"/>
    <lineage>
        <taxon>Eukaryota</taxon>
        <taxon>Sar</taxon>
        <taxon>Stramenopiles</taxon>
        <taxon>Ochrophyta</taxon>
        <taxon>Bacillariophyta</taxon>
        <taxon>Coscinodiscophyceae</taxon>
        <taxon>Chaetocerotophycidae</taxon>
        <taxon>Chaetocerotales</taxon>
        <taxon>Chaetocerotaceae</taxon>
        <taxon>Chaetoceros</taxon>
    </lineage>
</organism>
<comment type="caution">
    <text evidence="10">The sequence shown here is derived from an EMBL/GenBank/DDBJ whole genome shotgun (WGS) entry which is preliminary data.</text>
</comment>
<dbReference type="PROSITE" id="PS50156">
    <property type="entry name" value="SSD"/>
    <property type="match status" value="1"/>
</dbReference>
<dbReference type="SUPFAM" id="SSF82866">
    <property type="entry name" value="Multidrug efflux transporter AcrB transmembrane domain"/>
    <property type="match status" value="2"/>
</dbReference>
<feature type="transmembrane region" description="Helical" evidence="8">
    <location>
        <begin position="348"/>
        <end position="368"/>
    </location>
</feature>
<evidence type="ECO:0000256" key="8">
    <source>
        <dbReference type="SAM" id="Phobius"/>
    </source>
</evidence>
<keyword evidence="3 8" id="KW-1133">Transmembrane helix</keyword>
<evidence type="ECO:0000256" key="3">
    <source>
        <dbReference type="ARBA" id="ARBA00022989"/>
    </source>
</evidence>
<feature type="transmembrane region" description="Helical" evidence="8">
    <location>
        <begin position="818"/>
        <end position="840"/>
    </location>
</feature>
<evidence type="ECO:0000313" key="10">
    <source>
        <dbReference type="EMBL" id="GFH48384.1"/>
    </source>
</evidence>
<evidence type="ECO:0000256" key="6">
    <source>
        <dbReference type="ARBA" id="ARBA00038046"/>
    </source>
</evidence>
<dbReference type="EMBL" id="BLLK01000027">
    <property type="protein sequence ID" value="GFH48384.1"/>
    <property type="molecule type" value="Genomic_DNA"/>
</dbReference>
<evidence type="ECO:0000256" key="1">
    <source>
        <dbReference type="ARBA" id="ARBA00004141"/>
    </source>
</evidence>
<dbReference type="GO" id="GO:0016020">
    <property type="term" value="C:membrane"/>
    <property type="evidence" value="ECO:0007669"/>
    <property type="project" value="UniProtKB-SubCell"/>
</dbReference>
<accession>A0AAD3CMF3</accession>
<evidence type="ECO:0000259" key="9">
    <source>
        <dbReference type="PROSITE" id="PS50156"/>
    </source>
</evidence>
<feature type="domain" description="SSD" evidence="9">
    <location>
        <begin position="348"/>
        <end position="480"/>
    </location>
</feature>
<feature type="region of interest" description="Disordered" evidence="7">
    <location>
        <begin position="969"/>
        <end position="990"/>
    </location>
</feature>
<protein>
    <recommendedName>
        <fullName evidence="9">SSD domain-containing protein</fullName>
    </recommendedName>
</protein>
<dbReference type="Proteomes" id="UP001054902">
    <property type="component" value="Unassembled WGS sequence"/>
</dbReference>
<dbReference type="GO" id="GO:0022857">
    <property type="term" value="F:transmembrane transporter activity"/>
    <property type="evidence" value="ECO:0007669"/>
    <property type="project" value="TreeGrafter"/>
</dbReference>
<feature type="transmembrane region" description="Helical" evidence="8">
    <location>
        <begin position="455"/>
        <end position="481"/>
    </location>
</feature>
<gene>
    <name evidence="10" type="ORF">CTEN210_04860</name>
</gene>
<feature type="transmembrane region" description="Helical" evidence="8">
    <location>
        <begin position="790"/>
        <end position="811"/>
    </location>
</feature>
<feature type="compositionally biased region" description="Polar residues" evidence="7">
    <location>
        <begin position="978"/>
        <end position="990"/>
    </location>
</feature>
<evidence type="ECO:0000256" key="5">
    <source>
        <dbReference type="ARBA" id="ARBA00023180"/>
    </source>
</evidence>
<feature type="transmembrane region" description="Helical" evidence="8">
    <location>
        <begin position="421"/>
        <end position="443"/>
    </location>
</feature>
<dbReference type="Pfam" id="PF02460">
    <property type="entry name" value="Patched"/>
    <property type="match status" value="1"/>
</dbReference>
<comment type="subcellular location">
    <subcellularLocation>
        <location evidence="1">Membrane</location>
        <topology evidence="1">Multi-pass membrane protein</topology>
    </subcellularLocation>
</comment>
<keyword evidence="11" id="KW-1185">Reference proteome</keyword>